<keyword evidence="3" id="KW-1185">Reference proteome</keyword>
<evidence type="ECO:0000313" key="3">
    <source>
        <dbReference type="Proteomes" id="UP000004030"/>
    </source>
</evidence>
<proteinExistence type="predicted"/>
<dbReference type="PATRIC" id="fig|1088721.3.peg.17"/>
<evidence type="ECO:0000313" key="2">
    <source>
        <dbReference type="EMBL" id="EHJ62943.1"/>
    </source>
</evidence>
<accession>G6E6P6</accession>
<sequence length="80" mass="8889">MKAAHDPDALQYTPPGRKRHGPGGICVSAWLRRRRRRASFHDLVESYGELSLLQSDREFQEKPSGPASKGEDSSYSSCLG</sequence>
<feature type="region of interest" description="Disordered" evidence="1">
    <location>
        <begin position="1"/>
        <end position="24"/>
    </location>
</feature>
<name>G6E6P6_9SPHN</name>
<feature type="region of interest" description="Disordered" evidence="1">
    <location>
        <begin position="56"/>
        <end position="80"/>
    </location>
</feature>
<dbReference type="Proteomes" id="UP000004030">
    <property type="component" value="Unassembled WGS sequence"/>
</dbReference>
<dbReference type="AlphaFoldDB" id="G6E6P6"/>
<gene>
    <name evidence="2" type="ORF">NSU_0018</name>
</gene>
<dbReference type="EMBL" id="AGFM01000002">
    <property type="protein sequence ID" value="EHJ62943.1"/>
    <property type="molecule type" value="Genomic_DNA"/>
</dbReference>
<comment type="caution">
    <text evidence="2">The sequence shown here is derived from an EMBL/GenBank/DDBJ whole genome shotgun (WGS) entry which is preliminary data.</text>
</comment>
<evidence type="ECO:0000256" key="1">
    <source>
        <dbReference type="SAM" id="MobiDB-lite"/>
    </source>
</evidence>
<organism evidence="2 3">
    <name type="scientific">Novosphingobium pentaromativorans US6-1</name>
    <dbReference type="NCBI Taxonomy" id="1088721"/>
    <lineage>
        <taxon>Bacteria</taxon>
        <taxon>Pseudomonadati</taxon>
        <taxon>Pseudomonadota</taxon>
        <taxon>Alphaproteobacteria</taxon>
        <taxon>Sphingomonadales</taxon>
        <taxon>Sphingomonadaceae</taxon>
        <taxon>Novosphingobium</taxon>
    </lineage>
</organism>
<reference evidence="2 3" key="1">
    <citation type="journal article" date="2012" name="J. Bacteriol.">
        <title>Genome sequence of benzo(a)pyrene-degrading bacterium Novosphingobium pentaromativorans US6-1.</title>
        <authorList>
            <person name="Luo Y.R."/>
            <person name="Kang S.G."/>
            <person name="Kim S.J."/>
            <person name="Kim M.R."/>
            <person name="Li N."/>
            <person name="Lee J.H."/>
            <person name="Kwon K.K."/>
        </authorList>
    </citation>
    <scope>NUCLEOTIDE SEQUENCE [LARGE SCALE GENOMIC DNA]</scope>
    <source>
        <strain evidence="2 3">US6-1</strain>
    </source>
</reference>
<protein>
    <submittedName>
        <fullName evidence="2">Uncharacterized protein</fullName>
    </submittedName>
</protein>